<dbReference type="PANTHER" id="PTHR43792">
    <property type="entry name" value="GNAT FAMILY, PUTATIVE (AFU_ORTHOLOGUE AFUA_3G00765)-RELATED-RELATED"/>
    <property type="match status" value="1"/>
</dbReference>
<keyword evidence="2" id="KW-0012">Acyltransferase</keyword>
<evidence type="ECO:0000313" key="5">
    <source>
        <dbReference type="EMBL" id="NSL56085.1"/>
    </source>
</evidence>
<dbReference type="InterPro" id="IPR038765">
    <property type="entry name" value="Papain-like_cys_pep_sf"/>
</dbReference>
<dbReference type="PROSITE" id="PS51186">
    <property type="entry name" value="GNAT"/>
    <property type="match status" value="1"/>
</dbReference>
<dbReference type="InterPro" id="IPR000182">
    <property type="entry name" value="GNAT_dom"/>
</dbReference>
<dbReference type="Proteomes" id="UP000778523">
    <property type="component" value="Unassembled WGS sequence"/>
</dbReference>
<dbReference type="Pfam" id="PF01841">
    <property type="entry name" value="Transglut_core"/>
    <property type="match status" value="1"/>
</dbReference>
<keyword evidence="1" id="KW-0808">Transferase</keyword>
<comment type="caution">
    <text evidence="5">The sequence shown here is derived from an EMBL/GenBank/DDBJ whole genome shotgun (WGS) entry which is preliminary data.</text>
</comment>
<organism evidence="5 6">
    <name type="scientific">Uliginosibacterium aquaticum</name>
    <dbReference type="NCBI Taxonomy" id="2731212"/>
    <lineage>
        <taxon>Bacteria</taxon>
        <taxon>Pseudomonadati</taxon>
        <taxon>Pseudomonadota</taxon>
        <taxon>Betaproteobacteria</taxon>
        <taxon>Rhodocyclales</taxon>
        <taxon>Zoogloeaceae</taxon>
        <taxon>Uliginosibacterium</taxon>
    </lineage>
</organism>
<evidence type="ECO:0000313" key="6">
    <source>
        <dbReference type="Proteomes" id="UP000778523"/>
    </source>
</evidence>
<reference evidence="5 6" key="1">
    <citation type="submission" date="2020-06" db="EMBL/GenBank/DDBJ databases">
        <title>Draft genome of Uliginosibacterium sp. IMCC34675.</title>
        <authorList>
            <person name="Song J."/>
        </authorList>
    </citation>
    <scope>NUCLEOTIDE SEQUENCE [LARGE SCALE GENOMIC DNA]</scope>
    <source>
        <strain evidence="5 6">IMCC34675</strain>
    </source>
</reference>
<dbReference type="Gene3D" id="3.40.630.30">
    <property type="match status" value="1"/>
</dbReference>
<proteinExistence type="inferred from homology"/>
<dbReference type="InterPro" id="IPR002931">
    <property type="entry name" value="Transglutaminase-like"/>
</dbReference>
<protein>
    <submittedName>
        <fullName evidence="5">GNAT family N-acetyltransferase</fullName>
    </submittedName>
</protein>
<keyword evidence="6" id="KW-1185">Reference proteome</keyword>
<dbReference type="InterPro" id="IPR051531">
    <property type="entry name" value="N-acetyltransferase"/>
</dbReference>
<evidence type="ECO:0000259" key="4">
    <source>
        <dbReference type="PROSITE" id="PS51186"/>
    </source>
</evidence>
<dbReference type="InterPro" id="IPR016181">
    <property type="entry name" value="Acyl_CoA_acyltransferase"/>
</dbReference>
<dbReference type="SUPFAM" id="SSF54001">
    <property type="entry name" value="Cysteine proteinases"/>
    <property type="match status" value="1"/>
</dbReference>
<evidence type="ECO:0000256" key="2">
    <source>
        <dbReference type="ARBA" id="ARBA00023315"/>
    </source>
</evidence>
<name>A0ABX2IPM8_9RHOO</name>
<dbReference type="Pfam" id="PF13302">
    <property type="entry name" value="Acetyltransf_3"/>
    <property type="match status" value="1"/>
</dbReference>
<dbReference type="SUPFAM" id="SSF55729">
    <property type="entry name" value="Acyl-CoA N-acyltransferases (Nat)"/>
    <property type="match status" value="1"/>
</dbReference>
<dbReference type="RefSeq" id="WP_170022432.1">
    <property type="nucleotide sequence ID" value="NZ_JABCSC020000003.1"/>
</dbReference>
<dbReference type="PANTHER" id="PTHR43792:SF8">
    <property type="entry name" value="[RIBOSOMAL PROTEIN US5]-ALANINE N-ACETYLTRANSFERASE"/>
    <property type="match status" value="1"/>
</dbReference>
<gene>
    <name evidence="5" type="ORF">HJ583_013680</name>
</gene>
<feature type="domain" description="N-acetyltransferase" evidence="4">
    <location>
        <begin position="10"/>
        <end position="190"/>
    </location>
</feature>
<dbReference type="Gene3D" id="3.10.620.30">
    <property type="match status" value="1"/>
</dbReference>
<accession>A0ABX2IPM8</accession>
<comment type="similarity">
    <text evidence="3">Belongs to the acetyltransferase family. RimJ subfamily.</text>
</comment>
<evidence type="ECO:0000256" key="3">
    <source>
        <dbReference type="ARBA" id="ARBA00038502"/>
    </source>
</evidence>
<evidence type="ECO:0000256" key="1">
    <source>
        <dbReference type="ARBA" id="ARBA00022679"/>
    </source>
</evidence>
<dbReference type="EMBL" id="JABCSC020000003">
    <property type="protein sequence ID" value="NSL56085.1"/>
    <property type="molecule type" value="Genomic_DNA"/>
</dbReference>
<sequence>MSRALCTARLVLMPLQMEDAAELLAYEWHNRATHAAHGPLRKDADFTSEACAQRIAAQLDEVEHGKACRWTLHTHAQPDTIIGHVAITAIQRGVRHAGVLGYGLDQAHAGQGLMTEAAAAAIRHAFEHLKLHRIEANHRPDNLASARVLAKLGFEREGLARQYIRLNGEWTDVVLNGLRNPAWREPLTLQVMDAPEAYLAPCAIIDFEHPAIAAKAAELRATHTDTLSLARASFEFVRDEIAHSWDVRQGPVTLKASEVLLTGFGYCYAKSHLLAALLRANGIAAGLCYQRLSVGDSGAPYCLHGLNAVLLPEHGWYRCDPRGNKPGVNAVFTPPVEQLAFLIKEATEHDFAQILASPLPEVISTLQAAPDIFWLHAHLPDVSPNSSLA</sequence>